<dbReference type="Proteomes" id="UP001477672">
    <property type="component" value="Unassembled WGS sequence"/>
</dbReference>
<dbReference type="InterPro" id="IPR014975">
    <property type="entry name" value="DUF1836"/>
</dbReference>
<evidence type="ECO:0000313" key="1">
    <source>
        <dbReference type="EMBL" id="MEQ2520545.1"/>
    </source>
</evidence>
<dbReference type="PANTHER" id="PTHR40056">
    <property type="entry name" value="HYPOTHETICAL CYTOSOLIC PROTEIN"/>
    <property type="match status" value="1"/>
</dbReference>
<comment type="caution">
    <text evidence="1">The sequence shown here is derived from an EMBL/GenBank/DDBJ whole genome shotgun (WGS) entry which is preliminary data.</text>
</comment>
<dbReference type="Pfam" id="PF08876">
    <property type="entry name" value="DUF1836"/>
    <property type="match status" value="1"/>
</dbReference>
<proteinExistence type="predicted"/>
<sequence>MEETLWEQKGARLPRWNELPDFELYLDQVLNLLDKYLFPFVPCEDPHIVTASMINNYVKLQLLPPPTKKKYNRSHLAHLIAIGVLKQTLSLPMIRILLDKGDPGNWYDPFCELLEQAFFKMNDCATRDGESALEMATLACAAKVAAERLALAAVKENRVQG</sequence>
<reference evidence="1 2" key="1">
    <citation type="submission" date="2024-03" db="EMBL/GenBank/DDBJ databases">
        <title>Human intestinal bacterial collection.</title>
        <authorList>
            <person name="Pauvert C."/>
            <person name="Hitch T.C.A."/>
            <person name="Clavel T."/>
        </authorList>
    </citation>
    <scope>NUCLEOTIDE SEQUENCE [LARGE SCALE GENOMIC DNA]</scope>
    <source>
        <strain evidence="1 2">CLA-JM-H11</strain>
    </source>
</reference>
<keyword evidence="2" id="KW-1185">Reference proteome</keyword>
<dbReference type="RefSeq" id="WP_349216062.1">
    <property type="nucleotide sequence ID" value="NZ_JBBMFA010000092.1"/>
</dbReference>
<organism evidence="1 2">
    <name type="scientific">Ruthenibacterium intestinale</name>
    <dbReference type="NCBI Taxonomy" id="3133163"/>
    <lineage>
        <taxon>Bacteria</taxon>
        <taxon>Bacillati</taxon>
        <taxon>Bacillota</taxon>
        <taxon>Clostridia</taxon>
        <taxon>Eubacteriales</taxon>
        <taxon>Oscillospiraceae</taxon>
        <taxon>Ruthenibacterium</taxon>
    </lineage>
</organism>
<name>A0ABV1GFG9_9FIRM</name>
<dbReference type="PANTHER" id="PTHR40056:SF1">
    <property type="entry name" value="DUF1836 DOMAIN-CONTAINING PROTEIN"/>
    <property type="match status" value="1"/>
</dbReference>
<protein>
    <submittedName>
        <fullName evidence="1">DUF1836 domain-containing protein</fullName>
    </submittedName>
</protein>
<gene>
    <name evidence="1" type="ORF">WMO24_08895</name>
</gene>
<evidence type="ECO:0000313" key="2">
    <source>
        <dbReference type="Proteomes" id="UP001477672"/>
    </source>
</evidence>
<accession>A0ABV1GFG9</accession>
<dbReference type="EMBL" id="JBBMFA010000092">
    <property type="protein sequence ID" value="MEQ2520545.1"/>
    <property type="molecule type" value="Genomic_DNA"/>
</dbReference>